<proteinExistence type="predicted"/>
<dbReference type="PATRIC" id="fig|284581.3.peg.2852"/>
<evidence type="ECO:0000256" key="2">
    <source>
        <dbReference type="SAM" id="Phobius"/>
    </source>
</evidence>
<keyword evidence="3" id="KW-0732">Signal</keyword>
<feature type="compositionally biased region" description="Polar residues" evidence="1">
    <location>
        <begin position="58"/>
        <end position="76"/>
    </location>
</feature>
<dbReference type="STRING" id="284581.AMD01_16750"/>
<dbReference type="OrthoDB" id="2990597at2"/>
<sequence>MLKKFMAVLISATFLFAVTPVGSFITPHEDHVASAKGYKSGKRSFGGNSSNNGPSLFKKSTPSKKNNSVTNKSAATKSKTGGFMRGMLFGGIAGLLLGGLLGNMGGFGAFLGLMLNILAIVVVISIIRGIFTYFRNKRKEEEARSWRR</sequence>
<evidence type="ECO:0000313" key="5">
    <source>
        <dbReference type="Proteomes" id="UP000037558"/>
    </source>
</evidence>
<dbReference type="AlphaFoldDB" id="A0A0M0KVX6"/>
<reference evidence="5" key="1">
    <citation type="submission" date="2015-08" db="EMBL/GenBank/DDBJ databases">
        <title>Fjat-14210 dsm16467.</title>
        <authorList>
            <person name="Liu B."/>
            <person name="Wang J."/>
            <person name="Zhu Y."/>
            <person name="Liu G."/>
            <person name="Chen Q."/>
            <person name="Chen Z."/>
            <person name="Lan J."/>
            <person name="Che J."/>
            <person name="Ge C."/>
            <person name="Shi H."/>
            <person name="Pan Z."/>
            <person name="Liu X."/>
        </authorList>
    </citation>
    <scope>NUCLEOTIDE SEQUENCE [LARGE SCALE GENOMIC DNA]</scope>
    <source>
        <strain evidence="5">DSM 16467</strain>
    </source>
</reference>
<gene>
    <name evidence="4" type="ORF">AMD01_16750</name>
</gene>
<dbReference type="RefSeq" id="WP_053402591.1">
    <property type="nucleotide sequence ID" value="NZ_LILC01000023.1"/>
</dbReference>
<feature type="signal peptide" evidence="3">
    <location>
        <begin position="1"/>
        <end position="17"/>
    </location>
</feature>
<keyword evidence="2" id="KW-1133">Transmembrane helix</keyword>
<protein>
    <recommendedName>
        <fullName evidence="6">Preprotein translocase subunit Tim44</fullName>
    </recommendedName>
</protein>
<keyword evidence="5" id="KW-1185">Reference proteome</keyword>
<comment type="caution">
    <text evidence="4">The sequence shown here is derived from an EMBL/GenBank/DDBJ whole genome shotgun (WGS) entry which is preliminary data.</text>
</comment>
<evidence type="ECO:0008006" key="6">
    <source>
        <dbReference type="Google" id="ProtNLM"/>
    </source>
</evidence>
<organism evidence="4 5">
    <name type="scientific">Priestia koreensis</name>
    <dbReference type="NCBI Taxonomy" id="284581"/>
    <lineage>
        <taxon>Bacteria</taxon>
        <taxon>Bacillati</taxon>
        <taxon>Bacillota</taxon>
        <taxon>Bacilli</taxon>
        <taxon>Bacillales</taxon>
        <taxon>Bacillaceae</taxon>
        <taxon>Priestia</taxon>
    </lineage>
</organism>
<keyword evidence="2" id="KW-0472">Membrane</keyword>
<evidence type="ECO:0000256" key="3">
    <source>
        <dbReference type="SAM" id="SignalP"/>
    </source>
</evidence>
<accession>A0A0M0KVX6</accession>
<feature type="chain" id="PRO_5039033425" description="Preprotein translocase subunit Tim44" evidence="3">
    <location>
        <begin position="18"/>
        <end position="148"/>
    </location>
</feature>
<dbReference type="Proteomes" id="UP000037558">
    <property type="component" value="Unassembled WGS sequence"/>
</dbReference>
<keyword evidence="2" id="KW-0812">Transmembrane</keyword>
<evidence type="ECO:0000313" key="4">
    <source>
        <dbReference type="EMBL" id="KOO42792.1"/>
    </source>
</evidence>
<evidence type="ECO:0000256" key="1">
    <source>
        <dbReference type="SAM" id="MobiDB-lite"/>
    </source>
</evidence>
<feature type="compositionally biased region" description="Low complexity" evidence="1">
    <location>
        <begin position="43"/>
        <end position="55"/>
    </location>
</feature>
<feature type="region of interest" description="Disordered" evidence="1">
    <location>
        <begin position="43"/>
        <end position="76"/>
    </location>
</feature>
<dbReference type="EMBL" id="LILC01000023">
    <property type="protein sequence ID" value="KOO42792.1"/>
    <property type="molecule type" value="Genomic_DNA"/>
</dbReference>
<feature type="transmembrane region" description="Helical" evidence="2">
    <location>
        <begin position="109"/>
        <end position="131"/>
    </location>
</feature>
<name>A0A0M0KVX6_9BACI</name>
<feature type="transmembrane region" description="Helical" evidence="2">
    <location>
        <begin position="83"/>
        <end position="102"/>
    </location>
</feature>